<protein>
    <recommendedName>
        <fullName evidence="3">Thioredoxin-like fold domain-containing protein</fullName>
    </recommendedName>
</protein>
<sequence>MTKEWIVFWDLQCPYSKVSWQNLPAIKERFGAEYKFTIQITSLAFHPQAFTAQCGASLIETVKGRDAMFKYVDACFENQEFFMNAALGDAKKSEIAAVFASIAEKAGVLDETFTKEKFLEDLNDWEKAVKPAYTEHKIALDHGAYGTPKYAIEGKLVADTESAWGPDEWAEKLKTL</sequence>
<organism evidence="1">
    <name type="scientific">Ditylum brightwellii</name>
    <dbReference type="NCBI Taxonomy" id="49249"/>
    <lineage>
        <taxon>Eukaryota</taxon>
        <taxon>Sar</taxon>
        <taxon>Stramenopiles</taxon>
        <taxon>Ochrophyta</taxon>
        <taxon>Bacillariophyta</taxon>
        <taxon>Mediophyceae</taxon>
        <taxon>Lithodesmiophycidae</taxon>
        <taxon>Lithodesmiales</taxon>
        <taxon>Lithodesmiaceae</taxon>
        <taxon>Ditylum</taxon>
    </lineage>
</organism>
<accession>A0A6V2BNN7</accession>
<dbReference type="PANTHER" id="PTHR33875:SF2">
    <property type="entry name" value="ACR183CP"/>
    <property type="match status" value="1"/>
</dbReference>
<gene>
    <name evidence="1" type="ORF">DBRI00130_LOCUS4796</name>
    <name evidence="2" type="ORF">DBRI00130_LOCUS4797</name>
</gene>
<dbReference type="PANTHER" id="PTHR33875">
    <property type="entry name" value="OS09G0542200 PROTEIN"/>
    <property type="match status" value="1"/>
</dbReference>
<dbReference type="SUPFAM" id="SSF52833">
    <property type="entry name" value="Thioredoxin-like"/>
    <property type="match status" value="1"/>
</dbReference>
<evidence type="ECO:0000313" key="1">
    <source>
        <dbReference type="EMBL" id="CAE4587749.1"/>
    </source>
</evidence>
<dbReference type="InterPro" id="IPR036249">
    <property type="entry name" value="Thioredoxin-like_sf"/>
</dbReference>
<reference evidence="1" key="1">
    <citation type="submission" date="2021-01" db="EMBL/GenBank/DDBJ databases">
        <authorList>
            <person name="Corre E."/>
            <person name="Pelletier E."/>
            <person name="Niang G."/>
            <person name="Scheremetjew M."/>
            <person name="Finn R."/>
            <person name="Kale V."/>
            <person name="Holt S."/>
            <person name="Cochrane G."/>
            <person name="Meng A."/>
            <person name="Brown T."/>
            <person name="Cohen L."/>
        </authorList>
    </citation>
    <scope>NUCLEOTIDE SEQUENCE</scope>
    <source>
        <strain evidence="1">GSO104</strain>
    </source>
</reference>
<dbReference type="EMBL" id="HBNS01005899">
    <property type="protein sequence ID" value="CAE4587753.1"/>
    <property type="molecule type" value="Transcribed_RNA"/>
</dbReference>
<dbReference type="Gene3D" id="3.40.30.10">
    <property type="entry name" value="Glutaredoxin"/>
    <property type="match status" value="1"/>
</dbReference>
<evidence type="ECO:0008006" key="3">
    <source>
        <dbReference type="Google" id="ProtNLM"/>
    </source>
</evidence>
<dbReference type="EMBL" id="HBNS01005898">
    <property type="protein sequence ID" value="CAE4587749.1"/>
    <property type="molecule type" value="Transcribed_RNA"/>
</dbReference>
<name>A0A6V2BNN7_9STRA</name>
<dbReference type="AlphaFoldDB" id="A0A6V2BNN7"/>
<proteinExistence type="predicted"/>
<evidence type="ECO:0000313" key="2">
    <source>
        <dbReference type="EMBL" id="CAE4587753.1"/>
    </source>
</evidence>